<dbReference type="EMBL" id="JAUMIS010000002">
    <property type="protein sequence ID" value="MDO3722820.1"/>
    <property type="molecule type" value="Genomic_DNA"/>
</dbReference>
<dbReference type="Pfam" id="PF14023">
    <property type="entry name" value="Bestrophin-like"/>
    <property type="match status" value="1"/>
</dbReference>
<proteinExistence type="predicted"/>
<dbReference type="RefSeq" id="WP_302910414.1">
    <property type="nucleotide sequence ID" value="NZ_JAUMIS010000002.1"/>
</dbReference>
<feature type="transmembrane region" description="Helical" evidence="1">
    <location>
        <begin position="219"/>
        <end position="237"/>
    </location>
</feature>
<organism evidence="2 3">
    <name type="scientific">Marinobacter suaedae</name>
    <dbReference type="NCBI Taxonomy" id="3057675"/>
    <lineage>
        <taxon>Bacteria</taxon>
        <taxon>Pseudomonadati</taxon>
        <taxon>Pseudomonadota</taxon>
        <taxon>Gammaproteobacteria</taxon>
        <taxon>Pseudomonadales</taxon>
        <taxon>Marinobacteraceae</taxon>
        <taxon>Marinobacter</taxon>
    </lineage>
</organism>
<feature type="transmembrane region" description="Helical" evidence="1">
    <location>
        <begin position="186"/>
        <end position="207"/>
    </location>
</feature>
<keyword evidence="3" id="KW-1185">Reference proteome</keyword>
<evidence type="ECO:0008006" key="4">
    <source>
        <dbReference type="Google" id="ProtNLM"/>
    </source>
</evidence>
<keyword evidence="1" id="KW-1133">Transmembrane helix</keyword>
<dbReference type="InterPro" id="IPR025333">
    <property type="entry name" value="DUF4239"/>
</dbReference>
<name>A0ABT8W3L5_9GAMM</name>
<gene>
    <name evidence="2" type="ORF">QVZ43_13940</name>
</gene>
<keyword evidence="1" id="KW-0472">Membrane</keyword>
<sequence>MQVQALLDSIPLSILFLLFVFSAMVISELGYRVGHWWQAKTPEEKEGPTNMIVGSLLGLLAFLLAVTMGMSSDRFDTRRALTLAEANSIGTTYLRAGYLSEPAATQSRLLISEYAPLRVIPANPEPTEIQQGITRSLEIHTELWSIAEELARETPDSPLLALYVESLNETIDLHETRVTAGIYARLPITVFILLLTTFVLTLGMVGYSAGLTGRRSPPTAVVLIVVLGGVISLLVDLDRPAQGLVTVSQQPLIDLLEQINAETVSE</sequence>
<keyword evidence="1" id="KW-0812">Transmembrane</keyword>
<feature type="transmembrane region" description="Helical" evidence="1">
    <location>
        <begin position="12"/>
        <end position="31"/>
    </location>
</feature>
<comment type="caution">
    <text evidence="2">The sequence shown here is derived from an EMBL/GenBank/DDBJ whole genome shotgun (WGS) entry which is preliminary data.</text>
</comment>
<reference evidence="2" key="1">
    <citation type="submission" date="2023-07" db="EMBL/GenBank/DDBJ databases">
        <title>Marinobacter sp. chi1 genome sequencing and assembly.</title>
        <authorList>
            <person name="Park S."/>
        </authorList>
    </citation>
    <scope>NUCLEOTIDE SEQUENCE</scope>
    <source>
        <strain evidence="2">Chi1</strain>
    </source>
</reference>
<evidence type="ECO:0000313" key="2">
    <source>
        <dbReference type="EMBL" id="MDO3722820.1"/>
    </source>
</evidence>
<accession>A0ABT8W3L5</accession>
<evidence type="ECO:0000313" key="3">
    <source>
        <dbReference type="Proteomes" id="UP001168640"/>
    </source>
</evidence>
<dbReference type="Proteomes" id="UP001168640">
    <property type="component" value="Unassembled WGS sequence"/>
</dbReference>
<evidence type="ECO:0000256" key="1">
    <source>
        <dbReference type="SAM" id="Phobius"/>
    </source>
</evidence>
<protein>
    <recommendedName>
        <fullName evidence="4">DUF4239 domain-containing protein</fullName>
    </recommendedName>
</protein>
<feature type="transmembrane region" description="Helical" evidence="1">
    <location>
        <begin position="51"/>
        <end position="70"/>
    </location>
</feature>